<dbReference type="EMBL" id="BAAAQY010000012">
    <property type="protein sequence ID" value="GAA2246888.1"/>
    <property type="molecule type" value="Genomic_DNA"/>
</dbReference>
<proteinExistence type="predicted"/>
<dbReference type="Proteomes" id="UP001500929">
    <property type="component" value="Unassembled WGS sequence"/>
</dbReference>
<dbReference type="InterPro" id="IPR003140">
    <property type="entry name" value="PLipase/COase/thioEstase"/>
</dbReference>
<evidence type="ECO:0000313" key="2">
    <source>
        <dbReference type="EMBL" id="GAA2246888.1"/>
    </source>
</evidence>
<feature type="domain" description="Phospholipase/carboxylesterase/thioesterase" evidence="1">
    <location>
        <begin position="21"/>
        <end position="202"/>
    </location>
</feature>
<dbReference type="SUPFAM" id="SSF53474">
    <property type="entry name" value="alpha/beta-Hydrolases"/>
    <property type="match status" value="1"/>
</dbReference>
<reference evidence="3" key="1">
    <citation type="journal article" date="2019" name="Int. J. Syst. Evol. Microbiol.">
        <title>The Global Catalogue of Microorganisms (GCM) 10K type strain sequencing project: providing services to taxonomists for standard genome sequencing and annotation.</title>
        <authorList>
            <consortium name="The Broad Institute Genomics Platform"/>
            <consortium name="The Broad Institute Genome Sequencing Center for Infectious Disease"/>
            <person name="Wu L."/>
            <person name="Ma J."/>
        </authorList>
    </citation>
    <scope>NUCLEOTIDE SEQUENCE [LARGE SCALE GENOMIC DNA]</scope>
    <source>
        <strain evidence="3">JCM 16117</strain>
    </source>
</reference>
<dbReference type="Gene3D" id="3.40.50.1820">
    <property type="entry name" value="alpha/beta hydrolase"/>
    <property type="match status" value="1"/>
</dbReference>
<evidence type="ECO:0000313" key="3">
    <source>
        <dbReference type="Proteomes" id="UP001500929"/>
    </source>
</evidence>
<organism evidence="2 3">
    <name type="scientific">Herbiconiux moechotypicola</name>
    <dbReference type="NCBI Taxonomy" id="637393"/>
    <lineage>
        <taxon>Bacteria</taxon>
        <taxon>Bacillati</taxon>
        <taxon>Actinomycetota</taxon>
        <taxon>Actinomycetes</taxon>
        <taxon>Micrococcales</taxon>
        <taxon>Microbacteriaceae</taxon>
        <taxon>Herbiconiux</taxon>
    </lineage>
</organism>
<dbReference type="Pfam" id="PF02230">
    <property type="entry name" value="Abhydrolase_2"/>
    <property type="match status" value="1"/>
</dbReference>
<keyword evidence="3" id="KW-1185">Reference proteome</keyword>
<sequence length="208" mass="21578">MTRPETSALERWGDEAGTTAVVAVHGRGQPPEFLHEVSARLAVPELAWFAPSAPGRSWYPHPFLDPSPENAVALEEALDALVAAIGAAGRSGAARVVVLGFSQGACSLAHLLLTREVGVAAAVLFTGGFVGPRMLDAAGVPRRAGVPVLMRSVAHDPWVPAHRVADTAALLVRAGAQVDALVEPGTEHVITERAVTDARRLLSGIGAS</sequence>
<protein>
    <submittedName>
        <fullName evidence="2">Dienelactone hydrolase family protein</fullName>
    </submittedName>
</protein>
<comment type="caution">
    <text evidence="2">The sequence shown here is derived from an EMBL/GenBank/DDBJ whole genome shotgun (WGS) entry which is preliminary data.</text>
</comment>
<accession>A0ABP5R0H2</accession>
<dbReference type="RefSeq" id="WP_259480873.1">
    <property type="nucleotide sequence ID" value="NZ_BAAAQY010000012.1"/>
</dbReference>
<name>A0ABP5R0H2_9MICO</name>
<evidence type="ECO:0000259" key="1">
    <source>
        <dbReference type="Pfam" id="PF02230"/>
    </source>
</evidence>
<dbReference type="GO" id="GO:0016787">
    <property type="term" value="F:hydrolase activity"/>
    <property type="evidence" value="ECO:0007669"/>
    <property type="project" value="UniProtKB-KW"/>
</dbReference>
<keyword evidence="2" id="KW-0378">Hydrolase</keyword>
<dbReference type="InterPro" id="IPR029058">
    <property type="entry name" value="AB_hydrolase_fold"/>
</dbReference>
<gene>
    <name evidence="2" type="ORF">GCM10009851_35440</name>
</gene>